<dbReference type="GO" id="GO:0005789">
    <property type="term" value="C:endoplasmic reticulum membrane"/>
    <property type="evidence" value="ECO:0007669"/>
    <property type="project" value="TreeGrafter"/>
</dbReference>
<accession>A0A3P6J7K7</accession>
<dbReference type="Proteomes" id="UP000274131">
    <property type="component" value="Unassembled WGS sequence"/>
</dbReference>
<dbReference type="PANTHER" id="PTHR12892">
    <property type="entry name" value="FGF RECEPTOR ACTIVATING PROTEIN 1"/>
    <property type="match status" value="1"/>
</dbReference>
<feature type="transmembrane region" description="Helical" evidence="1">
    <location>
        <begin position="149"/>
        <end position="171"/>
    </location>
</feature>
<evidence type="ECO:0000313" key="4">
    <source>
        <dbReference type="Proteomes" id="UP000274131"/>
    </source>
</evidence>
<dbReference type="GO" id="GO:0006506">
    <property type="term" value="P:GPI anchor biosynthetic process"/>
    <property type="evidence" value="ECO:0007669"/>
    <property type="project" value="TreeGrafter"/>
</dbReference>
<name>A0A3P6J7K7_ENTVE</name>
<feature type="transmembrane region" description="Helical" evidence="1">
    <location>
        <begin position="123"/>
        <end position="143"/>
    </location>
</feature>
<dbReference type="Pfam" id="PF10277">
    <property type="entry name" value="Frag1"/>
    <property type="match status" value="1"/>
</dbReference>
<evidence type="ECO:0000256" key="1">
    <source>
        <dbReference type="SAM" id="Phobius"/>
    </source>
</evidence>
<keyword evidence="1" id="KW-0812">Transmembrane</keyword>
<proteinExistence type="predicted"/>
<feature type="transmembrane region" description="Helical" evidence="1">
    <location>
        <begin position="192"/>
        <end position="213"/>
    </location>
</feature>
<dbReference type="InterPro" id="IPR019402">
    <property type="entry name" value="CWH43_N"/>
</dbReference>
<organism evidence="3 4">
    <name type="scientific">Enterobius vermicularis</name>
    <name type="common">Human pinworm</name>
    <dbReference type="NCBI Taxonomy" id="51028"/>
    <lineage>
        <taxon>Eukaryota</taxon>
        <taxon>Metazoa</taxon>
        <taxon>Ecdysozoa</taxon>
        <taxon>Nematoda</taxon>
        <taxon>Chromadorea</taxon>
        <taxon>Rhabditida</taxon>
        <taxon>Spirurina</taxon>
        <taxon>Oxyuridomorpha</taxon>
        <taxon>Oxyuroidea</taxon>
        <taxon>Oxyuridae</taxon>
        <taxon>Enterobius</taxon>
    </lineage>
</organism>
<sequence length="276" mass="32057">MSSGICHICFENRHKTTELFRLGPTTAFVLGFTPPLVGAIAAITIALILHNAQISNYNWSCGRAYLPSVSRIINLPLERTFWQTLILFHVPLRILELITGFIRYDRLKNIHYKHNWFYELSRYCYFFIGLLELSSLAALSIVGEREYPILHVIFFYIFGFSGIGFFIANLICHRHSLYYLNPYGRLSYRLKMIFGISYMLTIPALVTAFLLYWRACVTGAYDAFAVFEYIEVLLNIAFHGCTIFDIRDKVVFSVHFLSIKKRLQFIGKKKTVTRKL</sequence>
<dbReference type="GO" id="GO:0000139">
    <property type="term" value="C:Golgi membrane"/>
    <property type="evidence" value="ECO:0007669"/>
    <property type="project" value="InterPro"/>
</dbReference>
<evidence type="ECO:0000313" key="3">
    <source>
        <dbReference type="EMBL" id="VDD95391.1"/>
    </source>
</evidence>
<dbReference type="PANTHER" id="PTHR12892:SF9">
    <property type="entry name" value="POST-GPI ATTACHMENT TO PROTEINS FACTOR 2-LIKE"/>
    <property type="match status" value="1"/>
</dbReference>
<feature type="transmembrane region" description="Helical" evidence="1">
    <location>
        <begin position="27"/>
        <end position="49"/>
    </location>
</feature>
<keyword evidence="4" id="KW-1185">Reference proteome</keyword>
<evidence type="ECO:0000259" key="2">
    <source>
        <dbReference type="Pfam" id="PF10277"/>
    </source>
</evidence>
<protein>
    <recommendedName>
        <fullName evidence="2">CWH43-like N-terminal domain-containing protein</fullName>
    </recommendedName>
</protein>
<dbReference type="EMBL" id="UXUI01010576">
    <property type="protein sequence ID" value="VDD95391.1"/>
    <property type="molecule type" value="Genomic_DNA"/>
</dbReference>
<dbReference type="OrthoDB" id="68581at2759"/>
<reference evidence="3 4" key="1">
    <citation type="submission" date="2018-10" db="EMBL/GenBank/DDBJ databases">
        <authorList>
            <consortium name="Pathogen Informatics"/>
        </authorList>
    </citation>
    <scope>NUCLEOTIDE SEQUENCE [LARGE SCALE GENOMIC DNA]</scope>
</reference>
<keyword evidence="1" id="KW-0472">Membrane</keyword>
<keyword evidence="1" id="KW-1133">Transmembrane helix</keyword>
<feature type="transmembrane region" description="Helical" evidence="1">
    <location>
        <begin position="81"/>
        <end position="102"/>
    </location>
</feature>
<feature type="domain" description="CWH43-like N-terminal" evidence="2">
    <location>
        <begin position="29"/>
        <end position="248"/>
    </location>
</feature>
<gene>
    <name evidence="3" type="ORF">EVEC_LOCUS10142</name>
</gene>
<dbReference type="InterPro" id="IPR039545">
    <property type="entry name" value="PGAP2"/>
</dbReference>
<dbReference type="STRING" id="51028.A0A3P6J7K7"/>
<dbReference type="AlphaFoldDB" id="A0A3P6J7K7"/>